<feature type="region of interest" description="Disordered" evidence="1">
    <location>
        <begin position="741"/>
        <end position="803"/>
    </location>
</feature>
<keyword evidence="2" id="KW-0812">Transmembrane</keyword>
<evidence type="ECO:0000256" key="3">
    <source>
        <dbReference type="SAM" id="SignalP"/>
    </source>
</evidence>
<organism evidence="4 5">
    <name type="scientific">Skeletonema marinoi</name>
    <dbReference type="NCBI Taxonomy" id="267567"/>
    <lineage>
        <taxon>Eukaryota</taxon>
        <taxon>Sar</taxon>
        <taxon>Stramenopiles</taxon>
        <taxon>Ochrophyta</taxon>
        <taxon>Bacillariophyta</taxon>
        <taxon>Coscinodiscophyceae</taxon>
        <taxon>Thalassiosirophycidae</taxon>
        <taxon>Thalassiosirales</taxon>
        <taxon>Skeletonemataceae</taxon>
        <taxon>Skeletonema</taxon>
        <taxon>Skeletonema marinoi-dohrnii complex</taxon>
    </lineage>
</organism>
<protein>
    <submittedName>
        <fullName evidence="4">Uncharacterized protein</fullName>
    </submittedName>
</protein>
<feature type="chain" id="PRO_5041932889" evidence="3">
    <location>
        <begin position="26"/>
        <end position="803"/>
    </location>
</feature>
<name>A0AAD8Y7Z2_9STRA</name>
<feature type="signal peptide" evidence="3">
    <location>
        <begin position="1"/>
        <end position="25"/>
    </location>
</feature>
<reference evidence="4" key="1">
    <citation type="submission" date="2023-06" db="EMBL/GenBank/DDBJ databases">
        <title>Survivors Of The Sea: Transcriptome response of Skeletonema marinoi to long-term dormancy.</title>
        <authorList>
            <person name="Pinder M.I.M."/>
            <person name="Kourtchenko O."/>
            <person name="Robertson E.K."/>
            <person name="Larsson T."/>
            <person name="Maumus F."/>
            <person name="Osuna-Cruz C.M."/>
            <person name="Vancaester E."/>
            <person name="Stenow R."/>
            <person name="Vandepoele K."/>
            <person name="Ploug H."/>
            <person name="Bruchert V."/>
            <person name="Godhe A."/>
            <person name="Topel M."/>
        </authorList>
    </citation>
    <scope>NUCLEOTIDE SEQUENCE</scope>
    <source>
        <strain evidence="4">R05AC</strain>
    </source>
</reference>
<proteinExistence type="predicted"/>
<feature type="compositionally biased region" description="Basic residues" evidence="1">
    <location>
        <begin position="749"/>
        <end position="762"/>
    </location>
</feature>
<evidence type="ECO:0000313" key="5">
    <source>
        <dbReference type="Proteomes" id="UP001224775"/>
    </source>
</evidence>
<dbReference type="Proteomes" id="UP001224775">
    <property type="component" value="Unassembled WGS sequence"/>
</dbReference>
<keyword evidence="2" id="KW-1133">Transmembrane helix</keyword>
<dbReference type="AlphaFoldDB" id="A0AAD8Y7Z2"/>
<dbReference type="EMBL" id="JATAAI010000013">
    <property type="protein sequence ID" value="KAK1741471.1"/>
    <property type="molecule type" value="Genomic_DNA"/>
</dbReference>
<feature type="compositionally biased region" description="Low complexity" evidence="1">
    <location>
        <begin position="785"/>
        <end position="803"/>
    </location>
</feature>
<keyword evidence="3" id="KW-0732">Signal</keyword>
<gene>
    <name evidence="4" type="ORF">QTG54_007949</name>
</gene>
<keyword evidence="2" id="KW-0472">Membrane</keyword>
<feature type="region of interest" description="Disordered" evidence="1">
    <location>
        <begin position="520"/>
        <end position="563"/>
    </location>
</feature>
<evidence type="ECO:0000256" key="2">
    <source>
        <dbReference type="SAM" id="Phobius"/>
    </source>
</evidence>
<feature type="compositionally biased region" description="Low complexity" evidence="1">
    <location>
        <begin position="115"/>
        <end position="129"/>
    </location>
</feature>
<feature type="compositionally biased region" description="Low complexity" evidence="1">
    <location>
        <begin position="92"/>
        <end position="108"/>
    </location>
</feature>
<dbReference type="PANTHER" id="PTHR33683:SF46">
    <property type="entry name" value="SUSHI DOMAIN-CONTAINING PROTEIN"/>
    <property type="match status" value="1"/>
</dbReference>
<comment type="caution">
    <text evidence="4">The sequence shown here is derived from an EMBL/GenBank/DDBJ whole genome shotgun (WGS) entry which is preliminary data.</text>
</comment>
<sequence>MFFSPTTTTSTVLLLLLIILTTTTTTNKFTFVHAQIPDTDNYCGPSWIEAANLCTQACATSSDSECTTPGHTCFPFTGCQAKLSKTDTPTASPIQSPTESPTISSEPTTTPPTGNPTFTPSAAPSSSPSGIPTKSPIVNWYPYVDTTIDTLTNGAGIMFVEDDPSSRSYGCIFELESAPSSPAIAIKSLEILISYDDDMFDANYGNNWNITGAKATIAYEVWMRPQTWHGFEGRVRAFDKLASGNITITNGQVSHRGEKLIYVTIDNFDPIQLDGGGLDRRAMYVTLSRRNLLYQRSSEPYETEAISSIEEVETQSVTEDTIVVAATDHLVVYEGAAVMTYPFKEAKESIFYRMPRGFVGRINYDRDPCELIPAIDENGADTGELVSATKWADCVQGTRPPRPTLEPSVWVKPRWTLAPTTKIPTPAPVPLPEVDDPTRAPVLSPTSSPSVSAEPSMYVMKSFLILTFNNVRQRRVMEAREQNSFEKKIVSFLNRRKAVKTNEVDIQGASVWYQQTYTTEGRGQAAQKGRKNGSSNTDGDGRVLQEGDSAEEIPGSSIPAGMDIMVPSRPAEPILEVTVIISVESSPLPQKITSQLLETMIRDSKAEFLASIKQVEALSDLFSTTNDMPTVMSVEQLTRAPTRRPTRAPVVPVDLEEEGPVLFSSALMIALLIVGLVWVGLVLISFTKIKKARRIMKIQNDRRFLDVDTTKRPSHGMVYEEERKIGDFSKSDKKKGMRASLLGAFGGGGKKKSSVQQPKRRNYKDDDHSVDNGDILSNEEDMSSMEDSYSSGESISEESSGSY</sequence>
<feature type="region of interest" description="Disordered" evidence="1">
    <location>
        <begin position="87"/>
        <end position="130"/>
    </location>
</feature>
<evidence type="ECO:0000256" key="1">
    <source>
        <dbReference type="SAM" id="MobiDB-lite"/>
    </source>
</evidence>
<feature type="transmembrane region" description="Helical" evidence="2">
    <location>
        <begin position="661"/>
        <end position="686"/>
    </location>
</feature>
<evidence type="ECO:0000313" key="4">
    <source>
        <dbReference type="EMBL" id="KAK1741471.1"/>
    </source>
</evidence>
<dbReference type="PANTHER" id="PTHR33683">
    <property type="entry name" value="1, PUTATIVE-RELATED"/>
    <property type="match status" value="1"/>
</dbReference>
<keyword evidence="5" id="KW-1185">Reference proteome</keyword>
<accession>A0AAD8Y7Z2</accession>